<dbReference type="EMBL" id="JYDU01000002">
    <property type="protein sequence ID" value="KRY01585.1"/>
    <property type="molecule type" value="Genomic_DNA"/>
</dbReference>
<comment type="caution">
    <text evidence="1">The sequence shown here is derived from an EMBL/GenBank/DDBJ whole genome shotgun (WGS) entry which is preliminary data.</text>
</comment>
<accession>A0A0V0YN41</accession>
<evidence type="ECO:0000313" key="1">
    <source>
        <dbReference type="EMBL" id="KRY01585.1"/>
    </source>
</evidence>
<dbReference type="Proteomes" id="UP000054815">
    <property type="component" value="Unassembled WGS sequence"/>
</dbReference>
<name>A0A0V0YN41_TRIPS</name>
<evidence type="ECO:0000313" key="2">
    <source>
        <dbReference type="Proteomes" id="UP000054815"/>
    </source>
</evidence>
<protein>
    <submittedName>
        <fullName evidence="1">Uncharacterized protein</fullName>
    </submittedName>
</protein>
<sequence length="129" mass="14941">MTNGLLILEPLSALPQIAPKGVVILNDKMIYVVGIGTIDAEVYNIFLQVDYISPQRYSPRTRVLYSVLGQFIRRPWIHNCHRQWKHQLVDDQQEEVLSDTNLTIYILYLFVSSHRQMRFIGTLAPVNQS</sequence>
<reference evidence="1 2" key="1">
    <citation type="submission" date="2015-01" db="EMBL/GenBank/DDBJ databases">
        <title>Evolution of Trichinella species and genotypes.</title>
        <authorList>
            <person name="Korhonen P.K."/>
            <person name="Edoardo P."/>
            <person name="Giuseppe L.R."/>
            <person name="Gasser R.B."/>
        </authorList>
    </citation>
    <scope>NUCLEOTIDE SEQUENCE [LARGE SCALE GENOMIC DNA]</scope>
    <source>
        <strain evidence="1">ISS141</strain>
    </source>
</reference>
<proteinExistence type="predicted"/>
<organism evidence="1 2">
    <name type="scientific">Trichinella pseudospiralis</name>
    <name type="common">Parasitic roundworm</name>
    <dbReference type="NCBI Taxonomy" id="6337"/>
    <lineage>
        <taxon>Eukaryota</taxon>
        <taxon>Metazoa</taxon>
        <taxon>Ecdysozoa</taxon>
        <taxon>Nematoda</taxon>
        <taxon>Enoplea</taxon>
        <taxon>Dorylaimia</taxon>
        <taxon>Trichinellida</taxon>
        <taxon>Trichinellidae</taxon>
        <taxon>Trichinella</taxon>
    </lineage>
</organism>
<dbReference type="AlphaFoldDB" id="A0A0V0YN41"/>
<gene>
    <name evidence="1" type="ORF">T4E_5080</name>
</gene>